<keyword evidence="1" id="KW-0472">Membrane</keyword>
<dbReference type="Proteomes" id="UP000288953">
    <property type="component" value="Chromosome"/>
</dbReference>
<keyword evidence="1" id="KW-0812">Transmembrane</keyword>
<organism evidence="2 3">
    <name type="scientific">Candidatus Pseudomonas adelgestsugas</name>
    <dbReference type="NCBI Taxonomy" id="1302376"/>
    <lineage>
        <taxon>Bacteria</taxon>
        <taxon>Pseudomonadati</taxon>
        <taxon>Pseudomonadota</taxon>
        <taxon>Gammaproteobacteria</taxon>
        <taxon>Pseudomonadales</taxon>
        <taxon>Pseudomonadaceae</taxon>
        <taxon>Pseudomonas</taxon>
    </lineage>
</organism>
<accession>A0ABX5R9G3</accession>
<feature type="transmembrane region" description="Helical" evidence="1">
    <location>
        <begin position="26"/>
        <end position="46"/>
    </location>
</feature>
<proteinExistence type="predicted"/>
<name>A0ABX5R9G3_9PSED</name>
<evidence type="ECO:0000313" key="2">
    <source>
        <dbReference type="EMBL" id="QAX81951.1"/>
    </source>
</evidence>
<gene>
    <name evidence="2" type="ORF">C3B55_00622</name>
</gene>
<sequence length="82" mass="8963">MHLMAIMCSVVFRAASINLSDKLLPCVIQVIVISPIIIVYVGSIALQSLSCICAKILYGATPRVVTYLHMLCIKSDIKQLTL</sequence>
<keyword evidence="3" id="KW-1185">Reference proteome</keyword>
<dbReference type="EMBL" id="CP026512">
    <property type="protein sequence ID" value="QAX81951.1"/>
    <property type="molecule type" value="Genomic_DNA"/>
</dbReference>
<reference evidence="2 3" key="1">
    <citation type="journal article" date="2018" name="Genome Biol. Evol.">
        <title>Partnering With a Pest: Genomes of Hemlock Woolly Adelgid Symbionts Reveal Atypical Nutritional Provisioning Patterns in Dual-Obligate Bacteria.</title>
        <authorList>
            <person name="Weglarz K.M."/>
            <person name="Havill N.P."/>
            <person name="Burke G.R."/>
            <person name="von Dohlen C.D."/>
        </authorList>
    </citation>
    <scope>NUCLEOTIDE SEQUENCE [LARGE SCALE GENOMIC DNA]</scope>
    <source>
        <strain evidence="2 3">HWA_ENA</strain>
    </source>
</reference>
<protein>
    <submittedName>
        <fullName evidence="2">Uncharacterized protein</fullName>
    </submittedName>
</protein>
<keyword evidence="1" id="KW-1133">Transmembrane helix</keyword>
<evidence type="ECO:0000313" key="3">
    <source>
        <dbReference type="Proteomes" id="UP000288953"/>
    </source>
</evidence>
<evidence type="ECO:0000256" key="1">
    <source>
        <dbReference type="SAM" id="Phobius"/>
    </source>
</evidence>